<gene>
    <name evidence="17" type="primary">cobA</name>
    <name evidence="17" type="ORF">FS320_25660</name>
</gene>
<dbReference type="SUPFAM" id="SSF51735">
    <property type="entry name" value="NAD(P)-binding Rossmann-fold domains"/>
    <property type="match status" value="1"/>
</dbReference>
<evidence type="ECO:0000256" key="14">
    <source>
        <dbReference type="PIRSR" id="PIRSR036426-1"/>
    </source>
</evidence>
<dbReference type="GO" id="GO:0004851">
    <property type="term" value="F:uroporphyrin-III C-methyltransferase activity"/>
    <property type="evidence" value="ECO:0007669"/>
    <property type="project" value="UniProtKB-EC"/>
</dbReference>
<dbReference type="EC" id="2.1.1.107" evidence="17"/>
<feature type="domain" description="Sirohaem synthase dimerisation" evidence="16">
    <location>
        <begin position="169"/>
        <end position="210"/>
    </location>
</feature>
<proteinExistence type="inferred from homology"/>
<keyword evidence="7" id="KW-0560">Oxidoreductase</keyword>
<dbReference type="AlphaFoldDB" id="A0A5N7MNG0"/>
<keyword evidence="10" id="KW-0627">Porphyrin biosynthesis</keyword>
<comment type="caution">
    <text evidence="17">The sequence shown here is derived from an EMBL/GenBank/DDBJ whole genome shotgun (WGS) entry which is preliminary data.</text>
</comment>
<dbReference type="InterPro" id="IPR012409">
    <property type="entry name" value="Sirohaem_synth"/>
</dbReference>
<dbReference type="InterPro" id="IPR036291">
    <property type="entry name" value="NAD(P)-bd_dom_sf"/>
</dbReference>
<dbReference type="PANTHER" id="PTHR45790:SF3">
    <property type="entry name" value="S-ADENOSYL-L-METHIONINE-DEPENDENT UROPORPHYRINOGEN III METHYLTRANSFERASE, CHLOROPLASTIC"/>
    <property type="match status" value="1"/>
</dbReference>
<feature type="active site" description="Proton acceptor" evidence="14">
    <location>
        <position position="269"/>
    </location>
</feature>
<dbReference type="NCBIfam" id="NF007922">
    <property type="entry name" value="PRK10637.1"/>
    <property type="match status" value="1"/>
</dbReference>
<dbReference type="EMBL" id="VOSK01000145">
    <property type="protein sequence ID" value="MPR28443.1"/>
    <property type="molecule type" value="Genomic_DNA"/>
</dbReference>
<dbReference type="SUPFAM" id="SSF75615">
    <property type="entry name" value="Siroheme synthase middle domains-like"/>
    <property type="match status" value="1"/>
</dbReference>
<dbReference type="Proteomes" id="UP000403266">
    <property type="component" value="Unassembled WGS sequence"/>
</dbReference>
<dbReference type="GO" id="GO:0051287">
    <property type="term" value="F:NAD binding"/>
    <property type="evidence" value="ECO:0007669"/>
    <property type="project" value="InterPro"/>
</dbReference>
<dbReference type="OrthoDB" id="9815856at2"/>
<dbReference type="PANTHER" id="PTHR45790">
    <property type="entry name" value="SIROHEME SYNTHASE-RELATED"/>
    <property type="match status" value="1"/>
</dbReference>
<dbReference type="InterPro" id="IPR037115">
    <property type="entry name" value="Sirohaem_synt_dimer_dom_sf"/>
</dbReference>
<dbReference type="InterPro" id="IPR035996">
    <property type="entry name" value="4pyrrol_Methylase_sf"/>
</dbReference>
<dbReference type="Gene3D" id="3.30.160.110">
    <property type="entry name" value="Siroheme synthase, domain 2"/>
    <property type="match status" value="1"/>
</dbReference>
<evidence type="ECO:0000256" key="6">
    <source>
        <dbReference type="ARBA" id="ARBA00022691"/>
    </source>
</evidence>
<dbReference type="Gene3D" id="3.40.1010.10">
    <property type="entry name" value="Cobalt-precorrin-4 Transmethylase, Domain 1"/>
    <property type="match status" value="1"/>
</dbReference>
<dbReference type="InterPro" id="IPR006366">
    <property type="entry name" value="CobA/CysG_C"/>
</dbReference>
<keyword evidence="11" id="KW-0511">Multifunctional enzyme</keyword>
<dbReference type="Gene3D" id="1.10.8.210">
    <property type="entry name" value="Sirohaem synthase, dimerisation domain"/>
    <property type="match status" value="1"/>
</dbReference>
<accession>A0A5N7MNG0</accession>
<dbReference type="InterPro" id="IPR000878">
    <property type="entry name" value="4pyrrol_Mease"/>
</dbReference>
<dbReference type="InterPro" id="IPR014777">
    <property type="entry name" value="4pyrrole_Mease_sub1"/>
</dbReference>
<organism evidence="17 18">
    <name type="scientific">Microvirga tunisiensis</name>
    <dbReference type="NCBI Taxonomy" id="2108360"/>
    <lineage>
        <taxon>Bacteria</taxon>
        <taxon>Pseudomonadati</taxon>
        <taxon>Pseudomonadota</taxon>
        <taxon>Alphaproteobacteria</taxon>
        <taxon>Hyphomicrobiales</taxon>
        <taxon>Methylobacteriaceae</taxon>
        <taxon>Microvirga</taxon>
    </lineage>
</organism>
<dbReference type="GO" id="GO:0032259">
    <property type="term" value="P:methylation"/>
    <property type="evidence" value="ECO:0007669"/>
    <property type="project" value="UniProtKB-KW"/>
</dbReference>
<evidence type="ECO:0000256" key="5">
    <source>
        <dbReference type="ARBA" id="ARBA00022679"/>
    </source>
</evidence>
<dbReference type="RefSeq" id="WP_152714735.1">
    <property type="nucleotide sequence ID" value="NZ_VOSJ01000145.1"/>
</dbReference>
<evidence type="ECO:0000313" key="17">
    <source>
        <dbReference type="EMBL" id="MPR28443.1"/>
    </source>
</evidence>
<dbReference type="CDD" id="cd11642">
    <property type="entry name" value="SUMT"/>
    <property type="match status" value="1"/>
</dbReference>
<dbReference type="InterPro" id="IPR014776">
    <property type="entry name" value="4pyrrole_Mease_sub2"/>
</dbReference>
<feature type="domain" description="Tetrapyrrole methylase" evidence="15">
    <location>
        <begin position="239"/>
        <end position="450"/>
    </location>
</feature>
<dbReference type="GO" id="GO:0019354">
    <property type="term" value="P:siroheme biosynthetic process"/>
    <property type="evidence" value="ECO:0007669"/>
    <property type="project" value="UniProtKB-UniPathway"/>
</dbReference>
<keyword evidence="4 17" id="KW-0489">Methyltransferase</keyword>
<dbReference type="GO" id="GO:0051266">
    <property type="term" value="F:sirohydrochlorin ferrochelatase activity"/>
    <property type="evidence" value="ECO:0007669"/>
    <property type="project" value="InterPro"/>
</dbReference>
<evidence type="ECO:0000256" key="4">
    <source>
        <dbReference type="ARBA" id="ARBA00022603"/>
    </source>
</evidence>
<dbReference type="SUPFAM" id="SSF53790">
    <property type="entry name" value="Tetrapyrrole methylase"/>
    <property type="match status" value="1"/>
</dbReference>
<evidence type="ECO:0000256" key="1">
    <source>
        <dbReference type="ARBA" id="ARBA00005010"/>
    </source>
</evidence>
<keyword evidence="18" id="KW-1185">Reference proteome</keyword>
<dbReference type="InterPro" id="IPR019478">
    <property type="entry name" value="Sirohaem_synthase_dimer_dom"/>
</dbReference>
<dbReference type="PIRSF" id="PIRSF036426">
    <property type="entry name" value="Sirohaem_synth"/>
    <property type="match status" value="1"/>
</dbReference>
<evidence type="ECO:0000256" key="11">
    <source>
        <dbReference type="ARBA" id="ARBA00023268"/>
    </source>
</evidence>
<keyword evidence="6" id="KW-0949">S-adenosyl-L-methionine</keyword>
<dbReference type="NCBIfam" id="NF004790">
    <property type="entry name" value="PRK06136.1"/>
    <property type="match status" value="1"/>
</dbReference>
<dbReference type="InterPro" id="IPR050161">
    <property type="entry name" value="Siro_Cobalamin_biosynth"/>
</dbReference>
<comment type="pathway">
    <text evidence="1">Porphyrin-containing compound metabolism; siroheme biosynthesis; sirohydrochlorin from precorrin-2: step 1/1.</text>
</comment>
<keyword evidence="8" id="KW-0520">NAD</keyword>
<dbReference type="GO" id="GO:0009236">
    <property type="term" value="P:cobalamin biosynthetic process"/>
    <property type="evidence" value="ECO:0007669"/>
    <property type="project" value="UniProtKB-KW"/>
</dbReference>
<evidence type="ECO:0000259" key="16">
    <source>
        <dbReference type="Pfam" id="PF10414"/>
    </source>
</evidence>
<dbReference type="UniPathway" id="UPA00262">
    <property type="reaction ID" value="UER00211"/>
</dbReference>
<dbReference type="NCBIfam" id="TIGR01470">
    <property type="entry name" value="cysG_Nterm"/>
    <property type="match status" value="1"/>
</dbReference>
<evidence type="ECO:0000256" key="7">
    <source>
        <dbReference type="ARBA" id="ARBA00023002"/>
    </source>
</evidence>
<keyword evidence="3" id="KW-0169">Cobalamin biosynthesis</keyword>
<dbReference type="PROSITE" id="PS00839">
    <property type="entry name" value="SUMT_1"/>
    <property type="match status" value="1"/>
</dbReference>
<dbReference type="Pfam" id="PF13241">
    <property type="entry name" value="NAD_binding_7"/>
    <property type="match status" value="1"/>
</dbReference>
<evidence type="ECO:0000256" key="9">
    <source>
        <dbReference type="ARBA" id="ARBA00023239"/>
    </source>
</evidence>
<sequence>MNASLRPEDRRPARLSALPKLPVFFDLAGRSILVVGGSDGIAWKVELLAAAGGTVRILAKDPSPELLALVQNDPERLTLSRRGWCGADLQGVSVAVADIDNQREAKLFADIARRRGALVNVVDQPAFCDFQFGSIVNRAPVIVSISTDGAAPILGQAIRRRIEAVLPSSLGAWAQAAKDFRDKLRDLVPTRQGRRRFWEQFVDAAFASRTHERSLTATLDQFAQEVCGEALERRALGEVVIVGAGPGNPELLTLKAMRELQAADVIVYDRLVTPAILELARREARRIHVGKEGHGASCRQEDINALIVDLALAGQRVVRLKGGDPAIFGRTGEEVAACREAGVSVRIVPGITTASAAAASLNVSLTHRDHAQRVQFITAHDRHGDLPENLNIGALADPQATTVVYMGRRTAAKLATRLIESGLPPDTPVVAISNVSRDDQQSSHTTIKNVAHGASLPESGPLIIAIGASVSAANESPIQQGSAFNALNEERQLVAENQQAVSALLDH</sequence>
<comment type="similarity">
    <text evidence="2">Belongs to the precorrin methyltransferase family.</text>
</comment>
<evidence type="ECO:0000259" key="15">
    <source>
        <dbReference type="Pfam" id="PF00590"/>
    </source>
</evidence>
<evidence type="ECO:0000256" key="8">
    <source>
        <dbReference type="ARBA" id="ARBA00023027"/>
    </source>
</evidence>
<dbReference type="GO" id="GO:0043115">
    <property type="term" value="F:precorrin-2 dehydrogenase activity"/>
    <property type="evidence" value="ECO:0007669"/>
    <property type="project" value="UniProtKB-EC"/>
</dbReference>
<name>A0A5N7MNG0_9HYPH</name>
<comment type="pathway">
    <text evidence="12">Porphyrin-containing compound metabolism; siroheme biosynthesis; precorrin-2 from uroporphyrinogen III: step 1/1.</text>
</comment>
<dbReference type="InterPro" id="IPR003043">
    <property type="entry name" value="Uropor_MeTrfase_CS"/>
</dbReference>
<reference evidence="17 18" key="1">
    <citation type="journal article" date="2019" name="Syst. Appl. Microbiol.">
        <title>Microvirga tunisiensis sp. nov., a root nodule symbiotic bacterium isolated from Lupinus micranthus and L. luteus grown in Northern Tunisia.</title>
        <authorList>
            <person name="Msaddak A."/>
            <person name="Rejili M."/>
            <person name="Duran D."/>
            <person name="Mars M."/>
            <person name="Palacios J.M."/>
            <person name="Ruiz-Argueso T."/>
            <person name="Rey L."/>
            <person name="Imperial J."/>
        </authorList>
    </citation>
    <scope>NUCLEOTIDE SEQUENCE [LARGE SCALE GENOMIC DNA]</scope>
    <source>
        <strain evidence="17 18">Lmie10</strain>
    </source>
</reference>
<comment type="catalytic activity">
    <reaction evidence="13">
        <text>precorrin-2 + NAD(+) = sirohydrochlorin + NADH + 2 H(+)</text>
        <dbReference type="Rhea" id="RHEA:15613"/>
        <dbReference type="ChEBI" id="CHEBI:15378"/>
        <dbReference type="ChEBI" id="CHEBI:57540"/>
        <dbReference type="ChEBI" id="CHEBI:57945"/>
        <dbReference type="ChEBI" id="CHEBI:58351"/>
        <dbReference type="ChEBI" id="CHEBI:58827"/>
        <dbReference type="EC" id="1.3.1.76"/>
    </reaction>
</comment>
<evidence type="ECO:0000256" key="2">
    <source>
        <dbReference type="ARBA" id="ARBA00005879"/>
    </source>
</evidence>
<protein>
    <submittedName>
        <fullName evidence="17">Uroporphyrinogen-III C-methyltransferase</fullName>
        <ecNumber evidence="17">2.1.1.107</ecNumber>
    </submittedName>
</protein>
<dbReference type="Gene3D" id="3.40.50.720">
    <property type="entry name" value="NAD(P)-binding Rossmann-like Domain"/>
    <property type="match status" value="1"/>
</dbReference>
<evidence type="ECO:0000256" key="3">
    <source>
        <dbReference type="ARBA" id="ARBA00022573"/>
    </source>
</evidence>
<evidence type="ECO:0000313" key="18">
    <source>
        <dbReference type="Proteomes" id="UP000403266"/>
    </source>
</evidence>
<evidence type="ECO:0000256" key="12">
    <source>
        <dbReference type="ARBA" id="ARBA00025705"/>
    </source>
</evidence>
<keyword evidence="9" id="KW-0456">Lyase</keyword>
<dbReference type="InterPro" id="IPR006367">
    <property type="entry name" value="Sirohaem_synthase_N"/>
</dbReference>
<dbReference type="Gene3D" id="3.30.950.10">
    <property type="entry name" value="Methyltransferase, Cobalt-precorrin-4 Transmethylase, Domain 2"/>
    <property type="match status" value="1"/>
</dbReference>
<feature type="active site" description="Proton donor" evidence="14">
    <location>
        <position position="291"/>
    </location>
</feature>
<dbReference type="Pfam" id="PF10414">
    <property type="entry name" value="CysG_dimeriser"/>
    <property type="match status" value="1"/>
</dbReference>
<dbReference type="FunFam" id="3.40.1010.10:FF:000001">
    <property type="entry name" value="Siroheme synthase"/>
    <property type="match status" value="1"/>
</dbReference>
<dbReference type="NCBIfam" id="TIGR01469">
    <property type="entry name" value="cobA_cysG_Cterm"/>
    <property type="match status" value="1"/>
</dbReference>
<keyword evidence="5 17" id="KW-0808">Transferase</keyword>
<dbReference type="Pfam" id="PF00590">
    <property type="entry name" value="TP_methylase"/>
    <property type="match status" value="1"/>
</dbReference>
<evidence type="ECO:0000256" key="10">
    <source>
        <dbReference type="ARBA" id="ARBA00023244"/>
    </source>
</evidence>
<evidence type="ECO:0000256" key="13">
    <source>
        <dbReference type="ARBA" id="ARBA00047561"/>
    </source>
</evidence>